<dbReference type="EMBL" id="CM045873">
    <property type="protein sequence ID" value="KAI7948025.1"/>
    <property type="molecule type" value="Genomic_DNA"/>
</dbReference>
<protein>
    <submittedName>
        <fullName evidence="1">Uncharacterized protein</fullName>
    </submittedName>
</protein>
<accession>A0ACC0EA40</accession>
<dbReference type="Proteomes" id="UP001060170">
    <property type="component" value="Chromosome 9"/>
</dbReference>
<organism evidence="1 2">
    <name type="scientific">Puccinia striiformis f. sp. tritici</name>
    <dbReference type="NCBI Taxonomy" id="168172"/>
    <lineage>
        <taxon>Eukaryota</taxon>
        <taxon>Fungi</taxon>
        <taxon>Dikarya</taxon>
        <taxon>Basidiomycota</taxon>
        <taxon>Pucciniomycotina</taxon>
        <taxon>Pucciniomycetes</taxon>
        <taxon>Pucciniales</taxon>
        <taxon>Pucciniaceae</taxon>
        <taxon>Puccinia</taxon>
    </lineage>
</organism>
<gene>
    <name evidence="1" type="ORF">MJO28_009933</name>
</gene>
<evidence type="ECO:0000313" key="1">
    <source>
        <dbReference type="EMBL" id="KAI7948025.1"/>
    </source>
</evidence>
<reference evidence="2" key="2">
    <citation type="journal article" date="2018" name="Mol. Plant Microbe Interact.">
        <title>Genome sequence resources for the wheat stripe rust pathogen (Puccinia striiformis f. sp. tritici) and the barley stripe rust pathogen (Puccinia striiformis f. sp. hordei).</title>
        <authorList>
            <person name="Xia C."/>
            <person name="Wang M."/>
            <person name="Yin C."/>
            <person name="Cornejo O.E."/>
            <person name="Hulbert S.H."/>
            <person name="Chen X."/>
        </authorList>
    </citation>
    <scope>NUCLEOTIDE SEQUENCE [LARGE SCALE GENOMIC DNA]</scope>
    <source>
        <strain evidence="2">93-210</strain>
    </source>
</reference>
<comment type="caution">
    <text evidence="1">The sequence shown here is derived from an EMBL/GenBank/DDBJ whole genome shotgun (WGS) entry which is preliminary data.</text>
</comment>
<proteinExistence type="predicted"/>
<name>A0ACC0EA40_9BASI</name>
<evidence type="ECO:0000313" key="2">
    <source>
        <dbReference type="Proteomes" id="UP001060170"/>
    </source>
</evidence>
<reference evidence="1 2" key="3">
    <citation type="journal article" date="2022" name="Microbiol. Spectr.">
        <title>Folding features and dynamics of 3D genome architecture in plant fungal pathogens.</title>
        <authorList>
            <person name="Xia C."/>
        </authorList>
    </citation>
    <scope>NUCLEOTIDE SEQUENCE [LARGE SCALE GENOMIC DNA]</scope>
    <source>
        <strain evidence="1 2">93-210</strain>
    </source>
</reference>
<sequence>MDITISKSALTINDISTSSISDTLCKSSLDQKQSIKSIGPFQPQSTICYRFRSLDCYINPLTVIESFRWYQLPRWFQSPCCSQSALLVLTQSTGIDLFAWIDHLVNLNCINLSRSQSFSLIDLNHSH</sequence>
<reference evidence="2" key="1">
    <citation type="journal article" date="2018" name="BMC Genomics">
        <title>Genomic insights into host adaptation between the wheat stripe rust pathogen (Puccinia striiformis f. sp. tritici) and the barley stripe rust pathogen (Puccinia striiformis f. sp. hordei).</title>
        <authorList>
            <person name="Xia C."/>
            <person name="Wang M."/>
            <person name="Yin C."/>
            <person name="Cornejo O.E."/>
            <person name="Hulbert S.H."/>
            <person name="Chen X."/>
        </authorList>
    </citation>
    <scope>NUCLEOTIDE SEQUENCE [LARGE SCALE GENOMIC DNA]</scope>
    <source>
        <strain evidence="2">93-210</strain>
    </source>
</reference>
<keyword evidence="2" id="KW-1185">Reference proteome</keyword>